<dbReference type="Pfam" id="PF26479">
    <property type="entry name" value="DUF8152"/>
    <property type="match status" value="1"/>
</dbReference>
<protein>
    <recommendedName>
        <fullName evidence="1">DUF8152 domain-containing protein</fullName>
    </recommendedName>
</protein>
<keyword evidence="3" id="KW-1185">Reference proteome</keyword>
<evidence type="ECO:0000313" key="3">
    <source>
        <dbReference type="Proteomes" id="UP000263012"/>
    </source>
</evidence>
<feature type="domain" description="DUF8152" evidence="1">
    <location>
        <begin position="13"/>
        <end position="96"/>
    </location>
</feature>
<dbReference type="EMBL" id="CP025066">
    <property type="protein sequence ID" value="AUX10031.1"/>
    <property type="molecule type" value="Genomic_DNA"/>
</dbReference>
<dbReference type="KEGG" id="hdf:AArcSl_2409"/>
<dbReference type="Proteomes" id="UP000263012">
    <property type="component" value="Chromosome"/>
</dbReference>
<dbReference type="InterPro" id="IPR058465">
    <property type="entry name" value="DUF8152"/>
</dbReference>
<dbReference type="OrthoDB" id="204708at2157"/>
<proteinExistence type="predicted"/>
<dbReference type="GeneID" id="37878766"/>
<accession>A0A343TLQ9</accession>
<evidence type="ECO:0000313" key="2">
    <source>
        <dbReference type="EMBL" id="AUX10031.1"/>
    </source>
</evidence>
<name>A0A343TLQ9_9EURY</name>
<organism evidence="2 3">
    <name type="scientific">Halalkaliarchaeum desulfuricum</name>
    <dbReference type="NCBI Taxonomy" id="2055893"/>
    <lineage>
        <taxon>Archaea</taxon>
        <taxon>Methanobacteriati</taxon>
        <taxon>Methanobacteriota</taxon>
        <taxon>Stenosarchaea group</taxon>
        <taxon>Halobacteria</taxon>
        <taxon>Halobacteriales</taxon>
        <taxon>Haloferacaceae</taxon>
        <taxon>Halalkaliarchaeum</taxon>
    </lineage>
</organism>
<evidence type="ECO:0000259" key="1">
    <source>
        <dbReference type="Pfam" id="PF26479"/>
    </source>
</evidence>
<dbReference type="RefSeq" id="WP_119819592.1">
    <property type="nucleotide sequence ID" value="NZ_CP025066.1"/>
</dbReference>
<reference evidence="3" key="1">
    <citation type="submission" date="2017-11" db="EMBL/GenBank/DDBJ databases">
        <title>Phenotypic and genomic properties of facultatively anaerobic sulfur-reducing natronoarchaea from hypersaline soda lakes.</title>
        <authorList>
            <person name="Sorokin D.Y."/>
            <person name="Kublanov I.V."/>
            <person name="Roman P."/>
            <person name="Sinninghe Damste J.S."/>
            <person name="Golyshin P.N."/>
            <person name="Rojo D."/>
            <person name="Ciordia S."/>
            <person name="Mena M.D.C."/>
            <person name="Ferrer M."/>
            <person name="Messina E."/>
            <person name="Smedile F."/>
            <person name="La Spada G."/>
            <person name="La Cono V."/>
            <person name="Yakimov M.M."/>
        </authorList>
    </citation>
    <scope>NUCLEOTIDE SEQUENCE [LARGE SCALE GENOMIC DNA]</scope>
    <source>
        <strain evidence="3">AArc-Sl</strain>
    </source>
</reference>
<sequence length="100" mass="11415">MADFDPDSRDRLLDLHERLRSVLELPIERDASNWVAEADALVGDLVDREASPTVRRKRLTQVRELLEEVEGTGHERADEHVDAAKRLTVELLGELEESDQ</sequence>
<dbReference type="AlphaFoldDB" id="A0A343TLQ9"/>
<gene>
    <name evidence="2" type="ORF">AArcSl_2409</name>
</gene>